<sequence length="278" mass="31401">MTPNEKERPCIVQSAQECWPKSVPSFVNFDLVAMVMRSFRHNSGLYGPDRLASSRYRAIGCARIFSNTSARIFNQRLILKSETFLFAGRGSDTLEKVPKVWQLFQKHIELGKVCQHVRWGEVLPFIFSYHAPLHELQKGQSFSKPNHIKILNVSGKSLQRCVWTHPGGCWARCKAGSMLKPILEGLWSCESCSTDYKISTARGDGQSSRAKFLVLTSWKNLGRGEDAADKQWKEFVNSSRVVDFGRTTALYSTASSYEQDSINPYQPSVPKRALDELG</sequence>
<organism evidence="1 2">
    <name type="scientific">Fusarium decemcellulare</name>
    <dbReference type="NCBI Taxonomy" id="57161"/>
    <lineage>
        <taxon>Eukaryota</taxon>
        <taxon>Fungi</taxon>
        <taxon>Dikarya</taxon>
        <taxon>Ascomycota</taxon>
        <taxon>Pezizomycotina</taxon>
        <taxon>Sordariomycetes</taxon>
        <taxon>Hypocreomycetidae</taxon>
        <taxon>Hypocreales</taxon>
        <taxon>Nectriaceae</taxon>
        <taxon>Fusarium</taxon>
        <taxon>Fusarium decemcellulare species complex</taxon>
    </lineage>
</organism>
<gene>
    <name evidence="1" type="ORF">NM208_g794</name>
</gene>
<evidence type="ECO:0000313" key="1">
    <source>
        <dbReference type="EMBL" id="KAJ3548892.1"/>
    </source>
</evidence>
<dbReference type="Proteomes" id="UP001148629">
    <property type="component" value="Unassembled WGS sequence"/>
</dbReference>
<proteinExistence type="predicted"/>
<evidence type="ECO:0000313" key="2">
    <source>
        <dbReference type="Proteomes" id="UP001148629"/>
    </source>
</evidence>
<reference evidence="1" key="1">
    <citation type="submission" date="2022-08" db="EMBL/GenBank/DDBJ databases">
        <title>Genome Sequence of Fusarium decemcellulare.</title>
        <authorList>
            <person name="Buettner E."/>
        </authorList>
    </citation>
    <scope>NUCLEOTIDE SEQUENCE</scope>
    <source>
        <strain evidence="1">Babe19</strain>
    </source>
</reference>
<name>A0ACC1SYI2_9HYPO</name>
<comment type="caution">
    <text evidence="1">The sequence shown here is derived from an EMBL/GenBank/DDBJ whole genome shotgun (WGS) entry which is preliminary data.</text>
</comment>
<dbReference type="EMBL" id="JANRMS010000036">
    <property type="protein sequence ID" value="KAJ3548892.1"/>
    <property type="molecule type" value="Genomic_DNA"/>
</dbReference>
<keyword evidence="2" id="KW-1185">Reference proteome</keyword>
<protein>
    <submittedName>
        <fullName evidence="1">Uncharacterized protein</fullName>
    </submittedName>
</protein>
<accession>A0ACC1SYI2</accession>